<evidence type="ECO:0000313" key="2">
    <source>
        <dbReference type="EMBL" id="GBF48773.1"/>
    </source>
</evidence>
<keyword evidence="1" id="KW-0472">Membrane</keyword>
<dbReference type="EMBL" id="BFBB01000002">
    <property type="protein sequence ID" value="GBF48773.1"/>
    <property type="molecule type" value="Genomic_DNA"/>
</dbReference>
<organism evidence="2 3">
    <name type="scientific">Leptospira ryugenii</name>
    <dbReference type="NCBI Taxonomy" id="1917863"/>
    <lineage>
        <taxon>Bacteria</taxon>
        <taxon>Pseudomonadati</taxon>
        <taxon>Spirochaetota</taxon>
        <taxon>Spirochaetia</taxon>
        <taxon>Leptospirales</taxon>
        <taxon>Leptospiraceae</taxon>
        <taxon>Leptospira</taxon>
    </lineage>
</organism>
<keyword evidence="1" id="KW-1133">Transmembrane helix</keyword>
<keyword evidence="3" id="KW-1185">Reference proteome</keyword>
<dbReference type="OrthoDB" id="337461at2"/>
<dbReference type="AlphaFoldDB" id="A0A2P2DVX0"/>
<proteinExistence type="predicted"/>
<evidence type="ECO:0000256" key="1">
    <source>
        <dbReference type="SAM" id="Phobius"/>
    </source>
</evidence>
<comment type="caution">
    <text evidence="2">The sequence shown here is derived from an EMBL/GenBank/DDBJ whole genome shotgun (WGS) entry which is preliminary data.</text>
</comment>
<dbReference type="Proteomes" id="UP000245133">
    <property type="component" value="Unassembled WGS sequence"/>
</dbReference>
<reference evidence="2 3" key="1">
    <citation type="submission" date="2018-02" db="EMBL/GenBank/DDBJ databases">
        <title>Novel Leptospira species isolated from soil and water in Japan.</title>
        <authorList>
            <person name="Nakao R."/>
            <person name="Masuzawa T."/>
        </authorList>
    </citation>
    <scope>NUCLEOTIDE SEQUENCE [LARGE SCALE GENOMIC DNA]</scope>
    <source>
        <strain evidence="2 3">YH101</strain>
    </source>
</reference>
<dbReference type="RefSeq" id="WP_108972947.1">
    <property type="nucleotide sequence ID" value="NZ_BFBB01000002.1"/>
</dbReference>
<keyword evidence="1" id="KW-0812">Transmembrane</keyword>
<evidence type="ECO:0000313" key="3">
    <source>
        <dbReference type="Proteomes" id="UP000245133"/>
    </source>
</evidence>
<name>A0A2P2DVX0_9LEPT</name>
<protein>
    <recommendedName>
        <fullName evidence="4">SH3b domain-containing protein</fullName>
    </recommendedName>
</protein>
<evidence type="ECO:0008006" key="4">
    <source>
        <dbReference type="Google" id="ProtNLM"/>
    </source>
</evidence>
<gene>
    <name evidence="2" type="ORF">LPTSP4_02730</name>
</gene>
<feature type="transmembrane region" description="Helical" evidence="1">
    <location>
        <begin position="7"/>
        <end position="25"/>
    </location>
</feature>
<accession>A0A2P2DVX0</accession>
<sequence length="477" mass="54588">MIRSRVFGAISAIAILVLLFVYFAFDFSSPEDRAHRLWEEGHYAKLLSLFPDENRIENDATLSLLSLSIAHLELALNETKTEEQTRLEIQKLPQLEIQKWETKRGEYQHILDPYLPLLKPQTPIYRRTLVGKFSLFKKPIPKEKVSYFLLQLLLEDPRGIEADYSKALAILLKQSRDPIGEWELEFLEQNLAYLSSHPNSLFYQNRKQITGKNVNLRSGPGKENPEVGKISNPDIAYCFERDEHEEIVNGKPGVFLLCYYPSLQTTAWIYSGFLESSASKQAEELLEKRFAHKNEDTHIDFVNWQGNEPPSGFMGKYLRRKRVVEEGDIGFPIYSSKEEICRSFSSQSNEISFVYQNALSEEKIPFLQLNLKTENARQPAFTIAADEESIWVNGSRAHIGKSSGKQTFTLRIQGLRENAMEASLSQRRTVLLPSLLSKELDKTNLLKANTQWEICLPSGGKEGSESIHLFQISIGIH</sequence>